<sequence>MRKQWLIGGVTAVLVAGGATAFFLTSDQASAKSKKEGGEKQSPALEFVGSEVVRPTQASIASVIEFSGPLVAPGTAVVRAKSAGTLLSLNVAEGSRVKAGQVLGQVDLEELRQRVVERSASVESARAQAEQAERQHRANEGLAAQKFIAPTALETSKAAMEAARAQWLSAKAQLEGSNLSLRNAALLAPISGVVSKRHALPGEKLAMEQQVLTIVDLAKLELAGSVGTHEVSRLTPGMAVQVQIEGADAPVEARIARIAPAAEPGTRSIGVTLELANPKELFRAGQYATGKVSISDEASRLTVPIAAIGSTAGQEHVWMIEKGALVRRIVTTGRRDTREGRVEVLQGLTAEAQVLGARFDNLREGAKASIVATKPRVASAATGSTGN</sequence>
<dbReference type="Pfam" id="PF25917">
    <property type="entry name" value="BSH_RND"/>
    <property type="match status" value="1"/>
</dbReference>
<dbReference type="InterPro" id="IPR006143">
    <property type="entry name" value="RND_pump_MFP"/>
</dbReference>
<dbReference type="Proteomes" id="UP000295361">
    <property type="component" value="Unassembled WGS sequence"/>
</dbReference>
<accession>A0A4R6QT20</accession>
<name>A0A4R6QT20_9BURK</name>
<dbReference type="EMBL" id="SNXS01000001">
    <property type="protein sequence ID" value="TDP74800.1"/>
    <property type="molecule type" value="Genomic_DNA"/>
</dbReference>
<evidence type="ECO:0000313" key="7">
    <source>
        <dbReference type="Proteomes" id="UP000295361"/>
    </source>
</evidence>
<dbReference type="Gene3D" id="1.10.287.470">
    <property type="entry name" value="Helix hairpin bin"/>
    <property type="match status" value="1"/>
</dbReference>
<dbReference type="InterPro" id="IPR058792">
    <property type="entry name" value="Beta-barrel_RND_2"/>
</dbReference>
<dbReference type="PANTHER" id="PTHR30469:SF15">
    <property type="entry name" value="HLYD FAMILY OF SECRETION PROTEINS"/>
    <property type="match status" value="1"/>
</dbReference>
<feature type="domain" description="CusB-like beta-barrel" evidence="4">
    <location>
        <begin position="230"/>
        <end position="292"/>
    </location>
</feature>
<gene>
    <name evidence="6" type="ORF">DES47_101868</name>
</gene>
<evidence type="ECO:0000256" key="1">
    <source>
        <dbReference type="ARBA" id="ARBA00009477"/>
    </source>
</evidence>
<reference evidence="6 7" key="1">
    <citation type="submission" date="2019-03" db="EMBL/GenBank/DDBJ databases">
        <title>Genomic Encyclopedia of Type Strains, Phase IV (KMG-IV): sequencing the most valuable type-strain genomes for metagenomic binning, comparative biology and taxonomic classification.</title>
        <authorList>
            <person name="Goeker M."/>
        </authorList>
    </citation>
    <scope>NUCLEOTIDE SEQUENCE [LARGE SCALE GENOMIC DNA]</scope>
    <source>
        <strain evidence="6 7">DSM 16998</strain>
    </source>
</reference>
<dbReference type="Gene3D" id="2.40.50.100">
    <property type="match status" value="1"/>
</dbReference>
<dbReference type="GO" id="GO:0015562">
    <property type="term" value="F:efflux transmembrane transporter activity"/>
    <property type="evidence" value="ECO:0007669"/>
    <property type="project" value="TreeGrafter"/>
</dbReference>
<feature type="domain" description="Multidrug resistance protein MdtA-like barrel-sandwich hybrid" evidence="3">
    <location>
        <begin position="75"/>
        <end position="215"/>
    </location>
</feature>
<dbReference type="GO" id="GO:1990281">
    <property type="term" value="C:efflux pump complex"/>
    <property type="evidence" value="ECO:0007669"/>
    <property type="project" value="TreeGrafter"/>
</dbReference>
<evidence type="ECO:0000259" key="5">
    <source>
        <dbReference type="Pfam" id="PF25975"/>
    </source>
</evidence>
<evidence type="ECO:0000256" key="2">
    <source>
        <dbReference type="SAM" id="Coils"/>
    </source>
</evidence>
<dbReference type="NCBIfam" id="TIGR01730">
    <property type="entry name" value="RND_mfp"/>
    <property type="match status" value="1"/>
</dbReference>
<dbReference type="SUPFAM" id="SSF111369">
    <property type="entry name" value="HlyD-like secretion proteins"/>
    <property type="match status" value="1"/>
</dbReference>
<evidence type="ECO:0000259" key="3">
    <source>
        <dbReference type="Pfam" id="PF25917"/>
    </source>
</evidence>
<dbReference type="Gene3D" id="2.40.420.20">
    <property type="match status" value="1"/>
</dbReference>
<dbReference type="InParanoid" id="A0A4R6QT20"/>
<dbReference type="RefSeq" id="WP_133699402.1">
    <property type="nucleotide sequence ID" value="NZ_SNXS01000001.1"/>
</dbReference>
<keyword evidence="7" id="KW-1185">Reference proteome</keyword>
<dbReference type="Pfam" id="PF25975">
    <property type="entry name" value="CzcB_C"/>
    <property type="match status" value="1"/>
</dbReference>
<feature type="domain" description="CzcB-like C-terminal circularly permuted SH3-like" evidence="5">
    <location>
        <begin position="301"/>
        <end position="354"/>
    </location>
</feature>
<dbReference type="OrthoDB" id="5502471at2"/>
<evidence type="ECO:0000313" key="6">
    <source>
        <dbReference type="EMBL" id="TDP74800.1"/>
    </source>
</evidence>
<dbReference type="Gene3D" id="2.40.30.170">
    <property type="match status" value="1"/>
</dbReference>
<dbReference type="AlphaFoldDB" id="A0A4R6QT20"/>
<dbReference type="InterPro" id="IPR058649">
    <property type="entry name" value="CzcB_C"/>
</dbReference>
<proteinExistence type="inferred from homology"/>
<feature type="coiled-coil region" evidence="2">
    <location>
        <begin position="108"/>
        <end position="142"/>
    </location>
</feature>
<dbReference type="PANTHER" id="PTHR30469">
    <property type="entry name" value="MULTIDRUG RESISTANCE PROTEIN MDTA"/>
    <property type="match status" value="1"/>
</dbReference>
<dbReference type="Pfam" id="PF25954">
    <property type="entry name" value="Beta-barrel_RND_2"/>
    <property type="match status" value="1"/>
</dbReference>
<evidence type="ECO:0000259" key="4">
    <source>
        <dbReference type="Pfam" id="PF25954"/>
    </source>
</evidence>
<keyword evidence="2" id="KW-0175">Coiled coil</keyword>
<comment type="caution">
    <text evidence="6">The sequence shown here is derived from an EMBL/GenBank/DDBJ whole genome shotgun (WGS) entry which is preliminary data.</text>
</comment>
<protein>
    <submittedName>
        <fullName evidence="6">RND family efflux transporter MFP subunit</fullName>
    </submittedName>
</protein>
<dbReference type="InterPro" id="IPR058625">
    <property type="entry name" value="MdtA-like_BSH"/>
</dbReference>
<organism evidence="6 7">
    <name type="scientific">Roseateles toxinivorans</name>
    <dbReference type="NCBI Taxonomy" id="270368"/>
    <lineage>
        <taxon>Bacteria</taxon>
        <taxon>Pseudomonadati</taxon>
        <taxon>Pseudomonadota</taxon>
        <taxon>Betaproteobacteria</taxon>
        <taxon>Burkholderiales</taxon>
        <taxon>Sphaerotilaceae</taxon>
        <taxon>Roseateles</taxon>
    </lineage>
</organism>
<comment type="similarity">
    <text evidence="1">Belongs to the membrane fusion protein (MFP) (TC 8.A.1) family.</text>
</comment>